<protein>
    <submittedName>
        <fullName evidence="1">Uncharacterized protein</fullName>
    </submittedName>
</protein>
<dbReference type="EMBL" id="MN549360">
    <property type="protein sequence ID" value="QGZ14081.1"/>
    <property type="molecule type" value="Genomic_DNA"/>
</dbReference>
<evidence type="ECO:0000313" key="2">
    <source>
        <dbReference type="Proteomes" id="UP000436513"/>
    </source>
</evidence>
<reference evidence="1 2" key="1">
    <citation type="submission" date="2019-10" db="EMBL/GenBank/DDBJ databases">
        <title>Complete genome sequence of bacteriophage vB_RLeM_RL38JI.</title>
        <authorList>
            <person name="Gunathilake D."/>
            <person name="Bhat S."/>
            <person name="Yost C.K."/>
            <person name="Hynes M.F."/>
        </authorList>
    </citation>
    <scope>NUCLEOTIDE SEQUENCE [LARGE SCALE GENOMIC DNA]</scope>
</reference>
<sequence>MFAIIETTYNSENVKIEVEQVAEFPTFEKANRHMERMIENGMGEPDDNGVYCTYHVESL</sequence>
<name>A0A6B9J749_9CAUD</name>
<dbReference type="Proteomes" id="UP000436513">
    <property type="component" value="Segment"/>
</dbReference>
<accession>A0A6B9J749</accession>
<evidence type="ECO:0000313" key="1">
    <source>
        <dbReference type="EMBL" id="QGZ14081.1"/>
    </source>
</evidence>
<proteinExistence type="predicted"/>
<keyword evidence="2" id="KW-1185">Reference proteome</keyword>
<gene>
    <name evidence="1" type="ORF">RL38J1_145</name>
</gene>
<organism evidence="1 2">
    <name type="scientific">Rhizobium phage RL38J1</name>
    <dbReference type="NCBI Taxonomy" id="2663232"/>
    <lineage>
        <taxon>Viruses</taxon>
        <taxon>Duplodnaviria</taxon>
        <taxon>Heunggongvirae</taxon>
        <taxon>Uroviricota</taxon>
        <taxon>Caudoviricetes</taxon>
        <taxon>Pootjesviridae</taxon>
        <taxon>Innesvirus</taxon>
        <taxon>Innesvirus RL38J1</taxon>
    </lineage>
</organism>